<comment type="caution">
    <text evidence="1">The sequence shown here is derived from an EMBL/GenBank/DDBJ whole genome shotgun (WGS) entry which is preliminary data.</text>
</comment>
<evidence type="ECO:0000313" key="2">
    <source>
        <dbReference type="Proteomes" id="UP000654257"/>
    </source>
</evidence>
<sequence length="75" mass="7586">MAYPSQVPQSTDCAPKSVGAAGVVTVGDGSGASETSALHPTRTSVSATTADIEARAEFTLPIVPCGRRDTPARRG</sequence>
<evidence type="ECO:0000313" key="1">
    <source>
        <dbReference type="EMBL" id="GGG04926.1"/>
    </source>
</evidence>
<accession>A0A917D179</accession>
<gene>
    <name evidence="1" type="ORF">GCM10007304_18750</name>
</gene>
<organism evidence="1 2">
    <name type="scientific">Rhodococcoides trifolii</name>
    <dbReference type="NCBI Taxonomy" id="908250"/>
    <lineage>
        <taxon>Bacteria</taxon>
        <taxon>Bacillati</taxon>
        <taxon>Actinomycetota</taxon>
        <taxon>Actinomycetes</taxon>
        <taxon>Mycobacteriales</taxon>
        <taxon>Nocardiaceae</taxon>
        <taxon>Rhodococcoides</taxon>
    </lineage>
</organism>
<dbReference type="EMBL" id="BMCU01000002">
    <property type="protein sequence ID" value="GGG04926.1"/>
    <property type="molecule type" value="Genomic_DNA"/>
</dbReference>
<name>A0A917D179_9NOCA</name>
<dbReference type="AlphaFoldDB" id="A0A917D179"/>
<reference evidence="1" key="1">
    <citation type="journal article" date="2014" name="Int. J. Syst. Evol. Microbiol.">
        <title>Complete genome sequence of Corynebacterium casei LMG S-19264T (=DSM 44701T), isolated from a smear-ripened cheese.</title>
        <authorList>
            <consortium name="US DOE Joint Genome Institute (JGI-PGF)"/>
            <person name="Walter F."/>
            <person name="Albersmeier A."/>
            <person name="Kalinowski J."/>
            <person name="Ruckert C."/>
        </authorList>
    </citation>
    <scope>NUCLEOTIDE SEQUENCE</scope>
    <source>
        <strain evidence="1">CCM 7905</strain>
    </source>
</reference>
<protein>
    <submittedName>
        <fullName evidence="1">Uncharacterized protein</fullName>
    </submittedName>
</protein>
<dbReference type="Proteomes" id="UP000654257">
    <property type="component" value="Unassembled WGS sequence"/>
</dbReference>
<keyword evidence="2" id="KW-1185">Reference proteome</keyword>
<reference evidence="1" key="2">
    <citation type="submission" date="2020-09" db="EMBL/GenBank/DDBJ databases">
        <authorList>
            <person name="Sun Q."/>
            <person name="Sedlacek I."/>
        </authorList>
    </citation>
    <scope>NUCLEOTIDE SEQUENCE</scope>
    <source>
        <strain evidence="1">CCM 7905</strain>
    </source>
</reference>
<proteinExistence type="predicted"/>